<comment type="subcellular location">
    <subcellularLocation>
        <location evidence="1 11">Cell outer membrane</location>
        <topology evidence="1 11">Multi-pass membrane protein</topology>
    </subcellularLocation>
</comment>
<evidence type="ECO:0000256" key="12">
    <source>
        <dbReference type="RuleBase" id="RU003357"/>
    </source>
</evidence>
<gene>
    <name evidence="16" type="ORF">ABS24_05450</name>
</gene>
<name>A0A0R2U858_9GAMM</name>
<evidence type="ECO:0000256" key="8">
    <source>
        <dbReference type="ARBA" id="ARBA00023136"/>
    </source>
</evidence>
<keyword evidence="3 11" id="KW-0813">Transport</keyword>
<evidence type="ECO:0000259" key="14">
    <source>
        <dbReference type="Pfam" id="PF00593"/>
    </source>
</evidence>
<organism evidence="16 17">
    <name type="scientific">SAR92 bacterium BACL26 MAG-121220-bin70</name>
    <dbReference type="NCBI Taxonomy" id="1655626"/>
    <lineage>
        <taxon>Bacteria</taxon>
        <taxon>Pseudomonadati</taxon>
        <taxon>Pseudomonadota</taxon>
        <taxon>Gammaproteobacteria</taxon>
        <taxon>Cellvibrionales</taxon>
        <taxon>Porticoccaceae</taxon>
        <taxon>SAR92 clade</taxon>
    </lineage>
</organism>
<dbReference type="InterPro" id="IPR036942">
    <property type="entry name" value="Beta-barrel_TonB_sf"/>
</dbReference>
<evidence type="ECO:0000256" key="2">
    <source>
        <dbReference type="ARBA" id="ARBA00008143"/>
    </source>
</evidence>
<feature type="chain" id="PRO_5006425224" description="TonB-dependent receptor" evidence="13">
    <location>
        <begin position="25"/>
        <end position="698"/>
    </location>
</feature>
<dbReference type="PANTHER" id="PTHR30069">
    <property type="entry name" value="TONB-DEPENDENT OUTER MEMBRANE RECEPTOR"/>
    <property type="match status" value="1"/>
</dbReference>
<evidence type="ECO:0000256" key="3">
    <source>
        <dbReference type="ARBA" id="ARBA00022448"/>
    </source>
</evidence>
<evidence type="ECO:0000256" key="11">
    <source>
        <dbReference type="PROSITE-ProRule" id="PRU01360"/>
    </source>
</evidence>
<dbReference type="PANTHER" id="PTHR30069:SF29">
    <property type="entry name" value="HEMOGLOBIN AND HEMOGLOBIN-HAPTOGLOBIN-BINDING PROTEIN 1-RELATED"/>
    <property type="match status" value="1"/>
</dbReference>
<feature type="signal peptide" evidence="13">
    <location>
        <begin position="1"/>
        <end position="24"/>
    </location>
</feature>
<dbReference type="Proteomes" id="UP000051213">
    <property type="component" value="Unassembled WGS sequence"/>
</dbReference>
<keyword evidence="6 13" id="KW-0732">Signal</keyword>
<dbReference type="Pfam" id="PF00593">
    <property type="entry name" value="TonB_dep_Rec_b-barrel"/>
    <property type="match status" value="1"/>
</dbReference>
<keyword evidence="8 11" id="KW-0472">Membrane</keyword>
<dbReference type="InterPro" id="IPR037066">
    <property type="entry name" value="Plug_dom_sf"/>
</dbReference>
<dbReference type="Pfam" id="PF07715">
    <property type="entry name" value="Plug"/>
    <property type="match status" value="1"/>
</dbReference>
<accession>A0A0R2U858</accession>
<protein>
    <recommendedName>
        <fullName evidence="18">TonB-dependent receptor</fullName>
    </recommendedName>
</protein>
<evidence type="ECO:0000313" key="17">
    <source>
        <dbReference type="Proteomes" id="UP000051213"/>
    </source>
</evidence>
<dbReference type="GO" id="GO:0044718">
    <property type="term" value="P:siderophore transmembrane transport"/>
    <property type="evidence" value="ECO:0007669"/>
    <property type="project" value="TreeGrafter"/>
</dbReference>
<sequence length="698" mass="78932">MINKMYSKIITAIALSLVLLPSYADDESLLALSKELTSGDAFIETIVVTGRRDNQIAENLIGSLGRVGPEEIERMGHAHISQAASRLAGVWLSRGNGQEVLAAVRSPVFTGAGSCAEILTSEDGLPIRPTGMCNVNQLFEVNSEQASALEIWRGPGTVFYGSNAMHGVINVVSPNITRNYLSLQTGSHDYHRAKLGWKGARGNQEWQIAANGVKDGGFKDQSGFDQQKISLKHHWSNNDLSVKTHLSHVNLNQETAGYIKGFESYKDSSLWKTNPNPEAYRDANATRLSSNISGTNTSGTWQLTPYIRKSSMKFLQHYLPGQPTEANGQKSAGVQSSYQIPITEHFKLWAGADLEWADMWVEEFQDNSLGSPDNVRYQGQHYDFEVNSHQFALFANAEWELLERVTIEAGLRYESLDYDYTNNMIDGSTRDDGTDCNSNDGSCQYYRPSDRSDKTDDINFQLGVELDLTTAVSVYTRLSSAYRAPQINELYRLQKEQEITTIKPEQLDSIEAGVRYRAKQWYVELAVYSMDKDQVIVNDSNSYIVNDGQTSHQGIEWKLRHQLNQDWQVTSTGAWSKHQYSYDRLFNGTTIDGNDIDTAPRWQGGAQLLWEPSEQITAELEWVYLGKYFLDPQNSQEYSGHNMFNLTLQKRYTQWDLRLQITNLTDRRVADRADYAFGSYRYFVGEGRGFSLELKRQF</sequence>
<proteinExistence type="inferred from homology"/>
<dbReference type="InterPro" id="IPR039426">
    <property type="entry name" value="TonB-dep_rcpt-like"/>
</dbReference>
<dbReference type="GO" id="GO:0009279">
    <property type="term" value="C:cell outer membrane"/>
    <property type="evidence" value="ECO:0007669"/>
    <property type="project" value="UniProtKB-SubCell"/>
</dbReference>
<evidence type="ECO:0008006" key="18">
    <source>
        <dbReference type="Google" id="ProtNLM"/>
    </source>
</evidence>
<dbReference type="InterPro" id="IPR012910">
    <property type="entry name" value="Plug_dom"/>
</dbReference>
<dbReference type="AlphaFoldDB" id="A0A0R2U858"/>
<evidence type="ECO:0000313" key="16">
    <source>
        <dbReference type="EMBL" id="KRO93005.1"/>
    </source>
</evidence>
<comment type="similarity">
    <text evidence="2">Belongs to the TonB-dependent receptor family. Hemoglobin/haptoglobin binding protein subfamily.</text>
</comment>
<keyword evidence="9" id="KW-0675">Receptor</keyword>
<feature type="domain" description="TonB-dependent receptor plug" evidence="15">
    <location>
        <begin position="64"/>
        <end position="168"/>
    </location>
</feature>
<feature type="domain" description="TonB-dependent receptor-like beta-barrel" evidence="14">
    <location>
        <begin position="265"/>
        <end position="664"/>
    </location>
</feature>
<dbReference type="PROSITE" id="PS52016">
    <property type="entry name" value="TONB_DEPENDENT_REC_3"/>
    <property type="match status" value="1"/>
</dbReference>
<dbReference type="EMBL" id="LICA01000287">
    <property type="protein sequence ID" value="KRO93005.1"/>
    <property type="molecule type" value="Genomic_DNA"/>
</dbReference>
<dbReference type="SUPFAM" id="SSF56935">
    <property type="entry name" value="Porins"/>
    <property type="match status" value="1"/>
</dbReference>
<dbReference type="InterPro" id="IPR000531">
    <property type="entry name" value="Beta-barrel_TonB"/>
</dbReference>
<keyword evidence="4 11" id="KW-1134">Transmembrane beta strand</keyword>
<evidence type="ECO:0000259" key="15">
    <source>
        <dbReference type="Pfam" id="PF07715"/>
    </source>
</evidence>
<evidence type="ECO:0000256" key="7">
    <source>
        <dbReference type="ARBA" id="ARBA00023077"/>
    </source>
</evidence>
<evidence type="ECO:0000256" key="10">
    <source>
        <dbReference type="ARBA" id="ARBA00023237"/>
    </source>
</evidence>
<reference evidence="16 17" key="1">
    <citation type="submission" date="2015-10" db="EMBL/GenBank/DDBJ databases">
        <title>Metagenome-Assembled Genomes uncover a global brackish microbiome.</title>
        <authorList>
            <person name="Hugerth L.W."/>
            <person name="Larsson J."/>
            <person name="Alneberg J."/>
            <person name="Lindh M.V."/>
            <person name="Legrand C."/>
            <person name="Pinhassi J."/>
            <person name="Andersson A.F."/>
        </authorList>
    </citation>
    <scope>NUCLEOTIDE SEQUENCE [LARGE SCALE GENOMIC DNA]</scope>
    <source>
        <strain evidence="16">BACL26 MAG-121220-bin70</strain>
    </source>
</reference>
<keyword evidence="10 11" id="KW-0998">Cell outer membrane</keyword>
<comment type="caution">
    <text evidence="16">The sequence shown here is derived from an EMBL/GenBank/DDBJ whole genome shotgun (WGS) entry which is preliminary data.</text>
</comment>
<dbReference type="Gene3D" id="2.170.130.10">
    <property type="entry name" value="TonB-dependent receptor, plug domain"/>
    <property type="match status" value="1"/>
</dbReference>
<evidence type="ECO:0000256" key="5">
    <source>
        <dbReference type="ARBA" id="ARBA00022692"/>
    </source>
</evidence>
<evidence type="ECO:0000256" key="4">
    <source>
        <dbReference type="ARBA" id="ARBA00022452"/>
    </source>
</evidence>
<evidence type="ECO:0000256" key="13">
    <source>
        <dbReference type="SAM" id="SignalP"/>
    </source>
</evidence>
<evidence type="ECO:0000256" key="9">
    <source>
        <dbReference type="ARBA" id="ARBA00023170"/>
    </source>
</evidence>
<keyword evidence="7 12" id="KW-0798">TonB box</keyword>
<dbReference type="Gene3D" id="2.40.170.20">
    <property type="entry name" value="TonB-dependent receptor, beta-barrel domain"/>
    <property type="match status" value="1"/>
</dbReference>
<dbReference type="GO" id="GO:0015344">
    <property type="term" value="F:siderophore uptake transmembrane transporter activity"/>
    <property type="evidence" value="ECO:0007669"/>
    <property type="project" value="TreeGrafter"/>
</dbReference>
<evidence type="ECO:0000256" key="1">
    <source>
        <dbReference type="ARBA" id="ARBA00004571"/>
    </source>
</evidence>
<evidence type="ECO:0000256" key="6">
    <source>
        <dbReference type="ARBA" id="ARBA00022729"/>
    </source>
</evidence>
<keyword evidence="5 11" id="KW-0812">Transmembrane</keyword>